<feature type="transmembrane region" description="Helical" evidence="2">
    <location>
        <begin position="506"/>
        <end position="528"/>
    </location>
</feature>
<evidence type="ECO:0000256" key="2">
    <source>
        <dbReference type="SAM" id="Phobius"/>
    </source>
</evidence>
<dbReference type="STRING" id="1432307.W9CHE5"/>
<evidence type="ECO:0000256" key="3">
    <source>
        <dbReference type="SAM" id="SignalP"/>
    </source>
</evidence>
<evidence type="ECO:0000313" key="5">
    <source>
        <dbReference type="EMBL" id="ESZ94159.1"/>
    </source>
</evidence>
<evidence type="ECO:0000313" key="6">
    <source>
        <dbReference type="Proteomes" id="UP000019487"/>
    </source>
</evidence>
<dbReference type="InterPro" id="IPR021109">
    <property type="entry name" value="Peptidase_aspartic_dom_sf"/>
</dbReference>
<dbReference type="EMBL" id="AYSA01000264">
    <property type="protein sequence ID" value="ESZ94159.1"/>
    <property type="molecule type" value="Genomic_DNA"/>
</dbReference>
<dbReference type="SUPFAM" id="SSF50630">
    <property type="entry name" value="Acid proteases"/>
    <property type="match status" value="1"/>
</dbReference>
<keyword evidence="3" id="KW-0732">Signal</keyword>
<feature type="domain" description="Peptidase A1" evidence="4">
    <location>
        <begin position="47"/>
        <end position="424"/>
    </location>
</feature>
<dbReference type="InterPro" id="IPR033121">
    <property type="entry name" value="PEPTIDASE_A1"/>
</dbReference>
<dbReference type="Gene3D" id="2.40.70.10">
    <property type="entry name" value="Acid Proteases"/>
    <property type="match status" value="2"/>
</dbReference>
<evidence type="ECO:0000256" key="1">
    <source>
        <dbReference type="SAM" id="MobiDB-lite"/>
    </source>
</evidence>
<keyword evidence="6" id="KW-1185">Reference proteome</keyword>
<comment type="caution">
    <text evidence="5">The sequence shown here is derived from an EMBL/GenBank/DDBJ whole genome shotgun (WGS) entry which is preliminary data.</text>
</comment>
<keyword evidence="2" id="KW-0472">Membrane</keyword>
<dbReference type="PROSITE" id="PS51767">
    <property type="entry name" value="PEPTIDASE_A1"/>
    <property type="match status" value="1"/>
</dbReference>
<dbReference type="AlphaFoldDB" id="W9CHE5"/>
<sequence>MAAPICSKSRVISLMMTSLFISLALAETNAISLQWSNTSYGLDGPWQAVSISIGTPSQNIDLLPGGSWSSNILSTSVCSNFSDCPSLNAGLFNSLSSSSYTQINSTGIISNTTFASQAGALPILSGTANIGLDTLIVSNETDSYSIENFELLVIENANQTLSNGTTYTPQIGTLALGSPDLTQTFSSNLTGQFLSSGLYSKGKIPSNSFGLHIGSASIGIPGSLVLGGYDQSRVLESFTAQQGYNGTFPLSLVDISIGTAAGYSPFNFNSTKSGLLFNAATAAASNDSLAVDIDPSVPYLYLPTSTCDILASHLPIIYNEDLNLFLWNATSPLYKPIISSPTYLAFTFSNTDSDNKNTQTSIKIPFSLLSLALTSPLSNTSEPVSYFPCQPSSLSSGSWALGRAFLQAAFLGTIWTNSSNMTTSSPNPPFFLAQAPGPGFANEKLIDLQPDSTSLNISNIQWKDTWSSYWTPLTTPFELSSPTISPSPSPLSSPPSSNSHLSTAKIVGISIAGATLLIFLLVAISWICKRKANIARAEQELEKEKAVEKEIAMKEKERQGTDLGWIKLEDDP</sequence>
<dbReference type="HOGENOM" id="CLU_029272_1_0_1"/>
<proteinExistence type="predicted"/>
<keyword evidence="2" id="KW-1133">Transmembrane helix</keyword>
<dbReference type="OrthoDB" id="4074350at2759"/>
<feature type="signal peptide" evidence="3">
    <location>
        <begin position="1"/>
        <end position="26"/>
    </location>
</feature>
<protein>
    <recommendedName>
        <fullName evidence="4">Peptidase A1 domain-containing protein</fullName>
    </recommendedName>
</protein>
<gene>
    <name evidence="5" type="ORF">SBOR_5437</name>
</gene>
<name>W9CHE5_SCLBF</name>
<feature type="region of interest" description="Disordered" evidence="1">
    <location>
        <begin position="552"/>
        <end position="572"/>
    </location>
</feature>
<dbReference type="Proteomes" id="UP000019487">
    <property type="component" value="Unassembled WGS sequence"/>
</dbReference>
<organism evidence="5 6">
    <name type="scientific">Sclerotinia borealis (strain F-4128)</name>
    <dbReference type="NCBI Taxonomy" id="1432307"/>
    <lineage>
        <taxon>Eukaryota</taxon>
        <taxon>Fungi</taxon>
        <taxon>Dikarya</taxon>
        <taxon>Ascomycota</taxon>
        <taxon>Pezizomycotina</taxon>
        <taxon>Leotiomycetes</taxon>
        <taxon>Helotiales</taxon>
        <taxon>Sclerotiniaceae</taxon>
        <taxon>Sclerotinia</taxon>
    </lineage>
</organism>
<accession>W9CHE5</accession>
<reference evidence="5 6" key="1">
    <citation type="journal article" date="2014" name="Genome Announc.">
        <title>Draft genome sequence of Sclerotinia borealis, a psychrophilic plant pathogenic fungus.</title>
        <authorList>
            <person name="Mardanov A.V."/>
            <person name="Beletsky A.V."/>
            <person name="Kadnikov V.V."/>
            <person name="Ignatov A.N."/>
            <person name="Ravin N.V."/>
        </authorList>
    </citation>
    <scope>NUCLEOTIDE SEQUENCE [LARGE SCALE GENOMIC DNA]</scope>
    <source>
        <strain evidence="6">F-4157</strain>
    </source>
</reference>
<feature type="chain" id="PRO_5004918462" description="Peptidase A1 domain-containing protein" evidence="3">
    <location>
        <begin position="27"/>
        <end position="572"/>
    </location>
</feature>
<evidence type="ECO:0000259" key="4">
    <source>
        <dbReference type="PROSITE" id="PS51767"/>
    </source>
</evidence>
<keyword evidence="2" id="KW-0812">Transmembrane</keyword>